<accession>A0A9P4MRS7</accession>
<name>A0A9P4MRS7_9PEZI</name>
<sequence length="105" mass="11428">MGKIWVGGTSECCAALLSSFGWGIGSPRAGWTASDAALLDHARGWRPSGCWWFSSALFRAGLPEKSGHLLRCSCMHDSNRPRICGMRGFDKGIRNTLTTITAYHP</sequence>
<organism evidence="1 2">
    <name type="scientific">Myriangium duriaei CBS 260.36</name>
    <dbReference type="NCBI Taxonomy" id="1168546"/>
    <lineage>
        <taxon>Eukaryota</taxon>
        <taxon>Fungi</taxon>
        <taxon>Dikarya</taxon>
        <taxon>Ascomycota</taxon>
        <taxon>Pezizomycotina</taxon>
        <taxon>Dothideomycetes</taxon>
        <taxon>Dothideomycetidae</taxon>
        <taxon>Myriangiales</taxon>
        <taxon>Myriangiaceae</taxon>
        <taxon>Myriangium</taxon>
    </lineage>
</organism>
<dbReference type="AlphaFoldDB" id="A0A9P4MRS7"/>
<evidence type="ECO:0000313" key="1">
    <source>
        <dbReference type="EMBL" id="KAF2156866.1"/>
    </source>
</evidence>
<protein>
    <submittedName>
        <fullName evidence="1">Uncharacterized protein</fullName>
    </submittedName>
</protein>
<comment type="caution">
    <text evidence="1">The sequence shown here is derived from an EMBL/GenBank/DDBJ whole genome shotgun (WGS) entry which is preliminary data.</text>
</comment>
<proteinExistence type="predicted"/>
<reference evidence="1" key="1">
    <citation type="journal article" date="2020" name="Stud. Mycol.">
        <title>101 Dothideomycetes genomes: a test case for predicting lifestyles and emergence of pathogens.</title>
        <authorList>
            <person name="Haridas S."/>
            <person name="Albert R."/>
            <person name="Binder M."/>
            <person name="Bloem J."/>
            <person name="Labutti K."/>
            <person name="Salamov A."/>
            <person name="Andreopoulos B."/>
            <person name="Baker S."/>
            <person name="Barry K."/>
            <person name="Bills G."/>
            <person name="Bluhm B."/>
            <person name="Cannon C."/>
            <person name="Castanera R."/>
            <person name="Culley D."/>
            <person name="Daum C."/>
            <person name="Ezra D."/>
            <person name="Gonzalez J."/>
            <person name="Henrissat B."/>
            <person name="Kuo A."/>
            <person name="Liang C."/>
            <person name="Lipzen A."/>
            <person name="Lutzoni F."/>
            <person name="Magnuson J."/>
            <person name="Mondo S."/>
            <person name="Nolan M."/>
            <person name="Ohm R."/>
            <person name="Pangilinan J."/>
            <person name="Park H.-J."/>
            <person name="Ramirez L."/>
            <person name="Alfaro M."/>
            <person name="Sun H."/>
            <person name="Tritt A."/>
            <person name="Yoshinaga Y."/>
            <person name="Zwiers L.-H."/>
            <person name="Turgeon B."/>
            <person name="Goodwin S."/>
            <person name="Spatafora J."/>
            <person name="Crous P."/>
            <person name="Grigoriev I."/>
        </authorList>
    </citation>
    <scope>NUCLEOTIDE SEQUENCE</scope>
    <source>
        <strain evidence="1">CBS 260.36</strain>
    </source>
</reference>
<feature type="non-terminal residue" evidence="1">
    <location>
        <position position="105"/>
    </location>
</feature>
<dbReference type="Proteomes" id="UP000799439">
    <property type="component" value="Unassembled WGS sequence"/>
</dbReference>
<dbReference type="EMBL" id="ML996081">
    <property type="protein sequence ID" value="KAF2156866.1"/>
    <property type="molecule type" value="Genomic_DNA"/>
</dbReference>
<gene>
    <name evidence="1" type="ORF">K461DRAFT_272958</name>
</gene>
<keyword evidence="2" id="KW-1185">Reference proteome</keyword>
<evidence type="ECO:0000313" key="2">
    <source>
        <dbReference type="Proteomes" id="UP000799439"/>
    </source>
</evidence>